<evidence type="ECO:0000313" key="2">
    <source>
        <dbReference type="EMBL" id="MFD1264323.1"/>
    </source>
</evidence>
<gene>
    <name evidence="2" type="ORF">ACFQ4M_12075</name>
</gene>
<protein>
    <submittedName>
        <fullName evidence="2">Uncharacterized protein</fullName>
    </submittedName>
</protein>
<proteinExistence type="predicted"/>
<dbReference type="Proteomes" id="UP001597158">
    <property type="component" value="Unassembled WGS sequence"/>
</dbReference>
<evidence type="ECO:0000313" key="3">
    <source>
        <dbReference type="Proteomes" id="UP001597158"/>
    </source>
</evidence>
<accession>A0ABW3WE89</accession>
<dbReference type="RefSeq" id="WP_277830882.1">
    <property type="nucleotide sequence ID" value="NZ_JARQZE010000002.1"/>
</dbReference>
<organism evidence="2 3">
    <name type="scientific">Thauera mechernichensis</name>
    <dbReference type="NCBI Taxonomy" id="82788"/>
    <lineage>
        <taxon>Bacteria</taxon>
        <taxon>Pseudomonadati</taxon>
        <taxon>Pseudomonadota</taxon>
        <taxon>Betaproteobacteria</taxon>
        <taxon>Rhodocyclales</taxon>
        <taxon>Zoogloeaceae</taxon>
        <taxon>Thauera</taxon>
    </lineage>
</organism>
<feature type="region of interest" description="Disordered" evidence="1">
    <location>
        <begin position="410"/>
        <end position="486"/>
    </location>
</feature>
<feature type="compositionally biased region" description="Low complexity" evidence="1">
    <location>
        <begin position="292"/>
        <end position="317"/>
    </location>
</feature>
<comment type="caution">
    <text evidence="2">The sequence shown here is derived from an EMBL/GenBank/DDBJ whole genome shotgun (WGS) entry which is preliminary data.</text>
</comment>
<evidence type="ECO:0000256" key="1">
    <source>
        <dbReference type="SAM" id="MobiDB-lite"/>
    </source>
</evidence>
<sequence length="486" mass="54875">MNYTENPVKLRAWLDFIRFELNLPDGTVICRDEHDISSPRDLDNRLTELAAKHQPLTIRPIAVELALDAFHETDDLDVLANFATHTWRMHTTVIGRQRLYRMKGERVSAVPEHGRLTSALQDSWQLAEGNAWDNVMRHGYLKMTDDAARQTVRPRARLEIRLQGDACPFQSLDELRAFDWCSLAHYFKFRRLKHDLDSFSQLLADHSTTVGKRTPRTIAGSKRLYSPMTTADSALNRRYRDALLTLSRRWKRTTEPTTSQPDIAQKRGNKSGNCGQNRAATRAVTGSPLITSSEQQEQVSPQQHSNQPQQHQQPTSQAPNPTTEQPQDHREAGHTAYKGTTEQDGAQRRPRSGLPLRAQRAHPKPTAPAASPGGGPNNVQPNRPQTNARSLLLLRKRIFSINATLLHSTTKPRVLEPQPHIATNPANAHHPTTLPLHSRHDQPPARAHPAPSTPTSHPQKQAPQRRRIDFQRLGNPRTTPGQKKRL</sequence>
<feature type="compositionally biased region" description="Polar residues" evidence="1">
    <location>
        <begin position="270"/>
        <end position="279"/>
    </location>
</feature>
<keyword evidence="3" id="KW-1185">Reference proteome</keyword>
<feature type="compositionally biased region" description="Polar residues" evidence="1">
    <location>
        <begin position="476"/>
        <end position="486"/>
    </location>
</feature>
<reference evidence="3" key="1">
    <citation type="journal article" date="2019" name="Int. J. Syst. Evol. Microbiol.">
        <title>The Global Catalogue of Microorganisms (GCM) 10K type strain sequencing project: providing services to taxonomists for standard genome sequencing and annotation.</title>
        <authorList>
            <consortium name="The Broad Institute Genomics Platform"/>
            <consortium name="The Broad Institute Genome Sequencing Center for Infectious Disease"/>
            <person name="Wu L."/>
            <person name="Ma J."/>
        </authorList>
    </citation>
    <scope>NUCLEOTIDE SEQUENCE [LARGE SCALE GENOMIC DNA]</scope>
    <source>
        <strain evidence="3">CCUG 48884</strain>
    </source>
</reference>
<feature type="compositionally biased region" description="Polar residues" evidence="1">
    <location>
        <begin position="453"/>
        <end position="462"/>
    </location>
</feature>
<feature type="region of interest" description="Disordered" evidence="1">
    <location>
        <begin position="250"/>
        <end position="384"/>
    </location>
</feature>
<dbReference type="EMBL" id="JBHTMC010000024">
    <property type="protein sequence ID" value="MFD1264323.1"/>
    <property type="molecule type" value="Genomic_DNA"/>
</dbReference>
<name>A0ABW3WE89_9RHOO</name>